<dbReference type="EMBL" id="CP159837">
    <property type="protein sequence ID" value="XCM36121.1"/>
    <property type="molecule type" value="Genomic_DNA"/>
</dbReference>
<feature type="domain" description="Band 7" evidence="2">
    <location>
        <begin position="22"/>
        <end position="217"/>
    </location>
</feature>
<organism evidence="3">
    <name type="scientific">Planktothricoides raciborskii GIHE-MW2</name>
    <dbReference type="NCBI Taxonomy" id="2792601"/>
    <lineage>
        <taxon>Bacteria</taxon>
        <taxon>Bacillati</taxon>
        <taxon>Cyanobacteriota</taxon>
        <taxon>Cyanophyceae</taxon>
        <taxon>Oscillatoriophycideae</taxon>
        <taxon>Oscillatoriales</taxon>
        <taxon>Oscillatoriaceae</taxon>
        <taxon>Planktothricoides</taxon>
    </lineage>
</organism>
<dbReference type="RefSeq" id="WP_354635080.1">
    <property type="nucleotide sequence ID" value="NZ_CP159837.1"/>
</dbReference>
<dbReference type="PANTHER" id="PTHR42911">
    <property type="entry name" value="MODULATOR OF FTSH PROTEASE HFLC"/>
    <property type="match status" value="1"/>
</dbReference>
<evidence type="ECO:0000313" key="3">
    <source>
        <dbReference type="EMBL" id="XCM36121.1"/>
    </source>
</evidence>
<dbReference type="PROSITE" id="PS51257">
    <property type="entry name" value="PROKAR_LIPOPROTEIN"/>
    <property type="match status" value="1"/>
</dbReference>
<evidence type="ECO:0000256" key="1">
    <source>
        <dbReference type="SAM" id="Coils"/>
    </source>
</evidence>
<dbReference type="AlphaFoldDB" id="A0AAU8JBN5"/>
<protein>
    <submittedName>
        <fullName evidence="3">SPFH domain-containing protein</fullName>
    </submittedName>
</protein>
<proteinExistence type="predicted"/>
<gene>
    <name evidence="3" type="ORF">ABWT76_004857</name>
</gene>
<accession>A0AAU8JBN5</accession>
<evidence type="ECO:0000259" key="2">
    <source>
        <dbReference type="Pfam" id="PF01145"/>
    </source>
</evidence>
<sequence length="270" mass="30050">MKKITQLLLLSVVGWGLTSCTTIKPGYVGIRINNFGGDRGVQDYTLETGRVMYNPWTEEIYTFPVFVQNYVWTKDINEGSSTDESITFNSIEGAVVNADVAISFVFKREKVPQIFQEYRQTADDITSTIIRAQVRDAINLVASKMKVTDIFGAGKEGLLTEVKNILNQRLEAKGIQVQLITFVNALRVDQQVQNSINATLTAAQKAAEAENRLKQAQTELEIAKINAQSNKVLSDSITPQLLQKEALEKWNGQLPMSTSGMPFLDLPTNK</sequence>
<dbReference type="PANTHER" id="PTHR42911:SF1">
    <property type="entry name" value="MODULATOR OF FTSH PROTEASE HFLC"/>
    <property type="match status" value="1"/>
</dbReference>
<dbReference type="SUPFAM" id="SSF117892">
    <property type="entry name" value="Band 7/SPFH domain"/>
    <property type="match status" value="1"/>
</dbReference>
<feature type="coiled-coil region" evidence="1">
    <location>
        <begin position="199"/>
        <end position="226"/>
    </location>
</feature>
<name>A0AAU8JBN5_9CYAN</name>
<keyword evidence="1" id="KW-0175">Coiled coil</keyword>
<dbReference type="InterPro" id="IPR036013">
    <property type="entry name" value="Band_7/SPFH_dom_sf"/>
</dbReference>
<dbReference type="Pfam" id="PF01145">
    <property type="entry name" value="Band_7"/>
    <property type="match status" value="1"/>
</dbReference>
<dbReference type="InterPro" id="IPR001107">
    <property type="entry name" value="Band_7"/>
</dbReference>
<reference evidence="3" key="1">
    <citation type="submission" date="2024-07" db="EMBL/GenBank/DDBJ databases">
        <authorList>
            <person name="Kim Y.J."/>
            <person name="Jeong J.Y."/>
        </authorList>
    </citation>
    <scope>NUCLEOTIDE SEQUENCE</scope>
    <source>
        <strain evidence="3">GIHE-MW2</strain>
    </source>
</reference>